<proteinExistence type="predicted"/>
<protein>
    <submittedName>
        <fullName evidence="1">Uncharacterized protein</fullName>
    </submittedName>
</protein>
<accession>A0ABY5NGW5</accession>
<evidence type="ECO:0000313" key="2">
    <source>
        <dbReference type="Proteomes" id="UP001054811"/>
    </source>
</evidence>
<dbReference type="EMBL" id="CP091139">
    <property type="protein sequence ID" value="UUT34374.1"/>
    <property type="molecule type" value="Genomic_DNA"/>
</dbReference>
<sequence>MPQPWVACSSRPPITNTADRIAAVIAAVSSVPRKNSRRVTLIAWENGNVRVSACIPTTPKYQSGACAPPPYIATSPPALRTIAKIASVITTMLTMMISGIQM</sequence>
<dbReference type="Proteomes" id="UP001054811">
    <property type="component" value="Chromosome"/>
</dbReference>
<organism evidence="1 2">
    <name type="scientific">Microbacterium elymi</name>
    <dbReference type="NCBI Taxonomy" id="2909587"/>
    <lineage>
        <taxon>Bacteria</taxon>
        <taxon>Bacillati</taxon>
        <taxon>Actinomycetota</taxon>
        <taxon>Actinomycetes</taxon>
        <taxon>Micrococcales</taxon>
        <taxon>Microbacteriaceae</taxon>
        <taxon>Microbacterium</taxon>
    </lineage>
</organism>
<gene>
    <name evidence="1" type="ORF">L2X98_27520</name>
</gene>
<dbReference type="RefSeq" id="WP_259610890.1">
    <property type="nucleotide sequence ID" value="NZ_CP091139.2"/>
</dbReference>
<reference evidence="1" key="1">
    <citation type="submission" date="2022-01" db="EMBL/GenBank/DDBJ databases">
        <title>Microbacterium eymi and Microbacterium rhizovicinus sp. nov., isolated from the rhizospheric soil of Elymus tsukushiensis, a plant native to the Dokdo Islands, Republic of Korea.</title>
        <authorList>
            <person name="Hwang Y.J."/>
        </authorList>
    </citation>
    <scope>NUCLEOTIDE SEQUENCE</scope>
    <source>
        <strain evidence="1">KUDC0405</strain>
    </source>
</reference>
<evidence type="ECO:0000313" key="1">
    <source>
        <dbReference type="EMBL" id="UUT34374.1"/>
    </source>
</evidence>
<name>A0ABY5NGW5_9MICO</name>
<keyword evidence="2" id="KW-1185">Reference proteome</keyword>